<gene>
    <name evidence="3" type="ORF">C5Y93_05615</name>
</gene>
<keyword evidence="3" id="KW-0378">Hydrolase</keyword>
<dbReference type="InterPro" id="IPR029058">
    <property type="entry name" value="AB_hydrolase_fold"/>
</dbReference>
<dbReference type="Gene3D" id="3.40.50.1820">
    <property type="entry name" value="alpha/beta hydrolase"/>
    <property type="match status" value="1"/>
</dbReference>
<dbReference type="OrthoDB" id="9777090at2"/>
<feature type="signal peptide" evidence="1">
    <location>
        <begin position="1"/>
        <end position="24"/>
    </location>
</feature>
<dbReference type="PANTHER" id="PTHR12277">
    <property type="entry name" value="ALPHA/BETA HYDROLASE DOMAIN-CONTAINING PROTEIN"/>
    <property type="match status" value="1"/>
</dbReference>
<proteinExistence type="predicted"/>
<dbReference type="InterPro" id="IPR022742">
    <property type="entry name" value="Hydrolase_4"/>
</dbReference>
<comment type="caution">
    <text evidence="3">The sequence shown here is derived from an EMBL/GenBank/DDBJ whole genome shotgun (WGS) entry which is preliminary data.</text>
</comment>
<accession>A0A2S8GRC2</accession>
<dbReference type="Pfam" id="PF12146">
    <property type="entry name" value="Hydrolase_4"/>
    <property type="match status" value="1"/>
</dbReference>
<dbReference type="PANTHER" id="PTHR12277:SF81">
    <property type="entry name" value="PROTEIN ABHD13"/>
    <property type="match status" value="1"/>
</dbReference>
<sequence>MNHRKRFALRVVALALTVAQVCYGQEATGPDAASETKAASMYDFLLFYPSKFPTGDWKPNNLRFQDVFFTAKDGTKLHGWYCPADNPRAVMLVAHGNAGHVAARAEWIRFLQTELSVSVFMFDYRGYGRSEGKPTIRGVLQDGTAARAKLCELASIEPSEMLIMGESLGGAIAVQLAADAAPRGLILQSTFSSLRDVADVHFPKLSWLVSRKVLDSVTQIKRYRGPLLQSHGSLDLTIPYASGEKLFRAANEPKQFVTVEGAYHNDCLTDAYLKQLDAFITRVSPADE</sequence>
<evidence type="ECO:0000313" key="4">
    <source>
        <dbReference type="Proteomes" id="UP000237819"/>
    </source>
</evidence>
<name>A0A2S8GRC2_9BACT</name>
<keyword evidence="1" id="KW-0732">Signal</keyword>
<evidence type="ECO:0000256" key="1">
    <source>
        <dbReference type="SAM" id="SignalP"/>
    </source>
</evidence>
<dbReference type="EMBL" id="PUHZ01000006">
    <property type="protein sequence ID" value="PQO46976.1"/>
    <property type="molecule type" value="Genomic_DNA"/>
</dbReference>
<dbReference type="SUPFAM" id="SSF53474">
    <property type="entry name" value="alpha/beta-Hydrolases"/>
    <property type="match status" value="1"/>
</dbReference>
<evidence type="ECO:0000259" key="2">
    <source>
        <dbReference type="Pfam" id="PF12146"/>
    </source>
</evidence>
<dbReference type="Proteomes" id="UP000237819">
    <property type="component" value="Unassembled WGS sequence"/>
</dbReference>
<evidence type="ECO:0000313" key="3">
    <source>
        <dbReference type="EMBL" id="PQO46976.1"/>
    </source>
</evidence>
<protein>
    <submittedName>
        <fullName evidence="3">Alpha/beta hydrolase</fullName>
    </submittedName>
</protein>
<reference evidence="3 4" key="1">
    <citation type="submission" date="2018-02" db="EMBL/GenBank/DDBJ databases">
        <title>Comparative genomes isolates from brazilian mangrove.</title>
        <authorList>
            <person name="Araujo J.E."/>
            <person name="Taketani R.G."/>
            <person name="Silva M.C.P."/>
            <person name="Loureco M.V."/>
            <person name="Andreote F.D."/>
        </authorList>
    </citation>
    <scope>NUCLEOTIDE SEQUENCE [LARGE SCALE GENOMIC DNA]</scope>
    <source>
        <strain evidence="3 4">Nap-Phe MGV</strain>
    </source>
</reference>
<organism evidence="3 4">
    <name type="scientific">Blastopirellula marina</name>
    <dbReference type="NCBI Taxonomy" id="124"/>
    <lineage>
        <taxon>Bacteria</taxon>
        <taxon>Pseudomonadati</taxon>
        <taxon>Planctomycetota</taxon>
        <taxon>Planctomycetia</taxon>
        <taxon>Pirellulales</taxon>
        <taxon>Pirellulaceae</taxon>
        <taxon>Blastopirellula</taxon>
    </lineage>
</organism>
<dbReference type="GO" id="GO:0016787">
    <property type="term" value="F:hydrolase activity"/>
    <property type="evidence" value="ECO:0007669"/>
    <property type="project" value="UniProtKB-KW"/>
</dbReference>
<feature type="chain" id="PRO_5015784011" evidence="1">
    <location>
        <begin position="25"/>
        <end position="288"/>
    </location>
</feature>
<feature type="domain" description="Serine aminopeptidase S33" evidence="2">
    <location>
        <begin position="86"/>
        <end position="197"/>
    </location>
</feature>
<dbReference type="AlphaFoldDB" id="A0A2S8GRC2"/>